<dbReference type="InterPro" id="IPR052205">
    <property type="entry name" value="FliO/MopB"/>
</dbReference>
<keyword evidence="2" id="KW-0812">Transmembrane</keyword>
<dbReference type="Pfam" id="PF04347">
    <property type="entry name" value="FliO"/>
    <property type="match status" value="1"/>
</dbReference>
<dbReference type="EMBL" id="LDZF01000002">
    <property type="protein sequence ID" value="KMK16178.1"/>
    <property type="molecule type" value="Genomic_DNA"/>
</dbReference>
<keyword evidence="4" id="KW-0472">Membrane</keyword>
<keyword evidence="5 7" id="KW-0975">Bacterial flagellum</keyword>
<keyword evidence="8" id="KW-0969">Cilium</keyword>
<reference evidence="9" key="2">
    <citation type="submission" date="2023-08" db="EMBL/GenBank/DDBJ databases">
        <title>WGS of pathogenic bacterial species, Los Angeles County Public Health Laboratories.</title>
        <authorList>
            <person name="Garrigues J.M."/>
            <person name="Green N.M."/>
        </authorList>
    </citation>
    <scope>NUCLEOTIDE SEQUENCE</scope>
    <source>
        <strain evidence="9">LACPHL-BACT-2023-00068</strain>
    </source>
</reference>
<sequence>MEVSGALLGIILLILAAGWLAKRVGIGGARRGGQKGLKVSASAALGQRERVAIVDVDGARLVLGVTAQQITLLHTLPPAAEPEGEAAPAPADFAALMKSLLKKPGRGS</sequence>
<dbReference type="EMBL" id="JAVDNV010000006">
    <property type="protein sequence ID" value="MDQ2309565.1"/>
    <property type="molecule type" value="Genomic_DNA"/>
</dbReference>
<keyword evidence="8" id="KW-0282">Flagellum</keyword>
<accession>A0A0J5NNK6</accession>
<dbReference type="PATRIC" id="fig|61647.14.peg.2283"/>
<dbReference type="STRING" id="61647.LG71_13985"/>
<evidence type="ECO:0000256" key="1">
    <source>
        <dbReference type="ARBA" id="ARBA00022475"/>
    </source>
</evidence>
<dbReference type="GO" id="GO:0005886">
    <property type="term" value="C:plasma membrane"/>
    <property type="evidence" value="ECO:0007669"/>
    <property type="project" value="UniProtKB-SubCell"/>
</dbReference>
<dbReference type="Proteomes" id="UP001236270">
    <property type="component" value="Unassembled WGS sequence"/>
</dbReference>
<organism evidence="8 10">
    <name type="scientific">Pluralibacter gergoviae</name>
    <name type="common">Enterobacter gergoviae</name>
    <dbReference type="NCBI Taxonomy" id="61647"/>
    <lineage>
        <taxon>Bacteria</taxon>
        <taxon>Pseudomonadati</taxon>
        <taxon>Pseudomonadota</taxon>
        <taxon>Gammaproteobacteria</taxon>
        <taxon>Enterobacterales</taxon>
        <taxon>Enterobacteriaceae</taxon>
        <taxon>Pluralibacter</taxon>
    </lineage>
</organism>
<protein>
    <recommendedName>
        <fullName evidence="7">Flagellar protein</fullName>
    </recommendedName>
</protein>
<comment type="caution">
    <text evidence="8">The sequence shown here is derived from an EMBL/GenBank/DDBJ whole genome shotgun (WGS) entry which is preliminary data.</text>
</comment>
<evidence type="ECO:0000256" key="2">
    <source>
        <dbReference type="ARBA" id="ARBA00022692"/>
    </source>
</evidence>
<dbReference type="AlphaFoldDB" id="A0A0J5NNK6"/>
<comment type="similarity">
    <text evidence="6 7">Belongs to the FliO/MopB family.</text>
</comment>
<evidence type="ECO:0000313" key="10">
    <source>
        <dbReference type="Proteomes" id="UP000036196"/>
    </source>
</evidence>
<dbReference type="PANTHER" id="PTHR38766:SF1">
    <property type="entry name" value="FLAGELLAR PROTEIN FLIO"/>
    <property type="match status" value="1"/>
</dbReference>
<keyword evidence="8" id="KW-0966">Cell projection</keyword>
<keyword evidence="1 7" id="KW-1003">Cell membrane</keyword>
<comment type="subcellular location">
    <subcellularLocation>
        <location evidence="7">Cell membrane</location>
    </subcellularLocation>
    <subcellularLocation>
        <location evidence="7">Bacterial flagellum basal body</location>
    </subcellularLocation>
</comment>
<evidence type="ECO:0000256" key="5">
    <source>
        <dbReference type="ARBA" id="ARBA00023143"/>
    </source>
</evidence>
<dbReference type="eggNOG" id="COG3190">
    <property type="taxonomic scope" value="Bacteria"/>
</dbReference>
<evidence type="ECO:0000256" key="6">
    <source>
        <dbReference type="ARBA" id="ARBA00037937"/>
    </source>
</evidence>
<proteinExistence type="inferred from homology"/>
<dbReference type="Proteomes" id="UP000036196">
    <property type="component" value="Unassembled WGS sequence"/>
</dbReference>
<dbReference type="InterPro" id="IPR022781">
    <property type="entry name" value="Flagellar_biosynth_FliO"/>
</dbReference>
<evidence type="ECO:0000313" key="8">
    <source>
        <dbReference type="EMBL" id="KMK16178.1"/>
    </source>
</evidence>
<name>A0A0J5NNK6_PLUGE</name>
<reference evidence="8 10" key="1">
    <citation type="submission" date="2015-05" db="EMBL/GenBank/DDBJ databases">
        <title>Genome sequences of Pluralibacter gergoviae.</title>
        <authorList>
            <person name="Greninger A.L."/>
            <person name="Miller S."/>
        </authorList>
    </citation>
    <scope>NUCLEOTIDE SEQUENCE [LARGE SCALE GENOMIC DNA]</scope>
    <source>
        <strain evidence="8 10">JS81F13</strain>
    </source>
</reference>
<dbReference type="PANTHER" id="PTHR38766">
    <property type="entry name" value="FLAGELLAR PROTEIN FLIO"/>
    <property type="match status" value="1"/>
</dbReference>
<dbReference type="NCBIfam" id="TIGR03500">
    <property type="entry name" value="FliO_TIGR"/>
    <property type="match status" value="1"/>
</dbReference>
<evidence type="ECO:0000256" key="4">
    <source>
        <dbReference type="ARBA" id="ARBA00023136"/>
    </source>
</evidence>
<keyword evidence="10" id="KW-1185">Reference proteome</keyword>
<dbReference type="KEGG" id="pge:LG71_13985"/>
<evidence type="ECO:0000256" key="7">
    <source>
        <dbReference type="RuleBase" id="RU362064"/>
    </source>
</evidence>
<dbReference type="GO" id="GO:0009425">
    <property type="term" value="C:bacterial-type flagellum basal body"/>
    <property type="evidence" value="ECO:0007669"/>
    <property type="project" value="UniProtKB-SubCell"/>
</dbReference>
<evidence type="ECO:0000313" key="9">
    <source>
        <dbReference type="EMBL" id="MDQ2309565.1"/>
    </source>
</evidence>
<gene>
    <name evidence="9" type="primary">fliO</name>
    <name evidence="8" type="ORF">ABW06_01800</name>
    <name evidence="9" type="ORF">RBJ30_10685</name>
</gene>
<evidence type="ECO:0000256" key="3">
    <source>
        <dbReference type="ARBA" id="ARBA00022989"/>
    </source>
</evidence>
<dbReference type="OrthoDB" id="6897726at2"/>
<dbReference type="GO" id="GO:0044781">
    <property type="term" value="P:bacterial-type flagellum organization"/>
    <property type="evidence" value="ECO:0007669"/>
    <property type="project" value="UniProtKB-UniRule"/>
</dbReference>
<keyword evidence="3" id="KW-1133">Transmembrane helix</keyword>